<gene>
    <name evidence="15" type="ORF">BaRGS_00022356</name>
</gene>
<protein>
    <recommendedName>
        <fullName evidence="14">BTB domain-containing protein</fullName>
    </recommendedName>
</protein>
<dbReference type="GO" id="GO:0005267">
    <property type="term" value="F:potassium channel activity"/>
    <property type="evidence" value="ECO:0007669"/>
    <property type="project" value="UniProtKB-KW"/>
</dbReference>
<feature type="domain" description="BTB" evidence="14">
    <location>
        <begin position="31"/>
        <end position="134"/>
    </location>
</feature>
<evidence type="ECO:0000256" key="8">
    <source>
        <dbReference type="ARBA" id="ARBA00022989"/>
    </source>
</evidence>
<evidence type="ECO:0000256" key="4">
    <source>
        <dbReference type="ARBA" id="ARBA00022692"/>
    </source>
</evidence>
<feature type="transmembrane region" description="Helical" evidence="13">
    <location>
        <begin position="365"/>
        <end position="384"/>
    </location>
</feature>
<reference evidence="15 16" key="1">
    <citation type="journal article" date="2023" name="Sci. Data">
        <title>Genome assembly of the Korean intertidal mud-creeper Batillaria attramentaria.</title>
        <authorList>
            <person name="Patra A.K."/>
            <person name="Ho P.T."/>
            <person name="Jun S."/>
            <person name="Lee S.J."/>
            <person name="Kim Y."/>
            <person name="Won Y.J."/>
        </authorList>
    </citation>
    <scope>NUCLEOTIDE SEQUENCE [LARGE SCALE GENOMIC DNA]</scope>
    <source>
        <strain evidence="15">Wonlab-2016</strain>
    </source>
</reference>
<feature type="region of interest" description="Disordered" evidence="12">
    <location>
        <begin position="452"/>
        <end position="473"/>
    </location>
</feature>
<dbReference type="InterPro" id="IPR028325">
    <property type="entry name" value="VG_K_chnl"/>
</dbReference>
<feature type="compositionally biased region" description="Basic residues" evidence="12">
    <location>
        <begin position="504"/>
        <end position="513"/>
    </location>
</feature>
<dbReference type="SMART" id="SM00225">
    <property type="entry name" value="BTB"/>
    <property type="match status" value="1"/>
</dbReference>
<dbReference type="InterPro" id="IPR027359">
    <property type="entry name" value="Volt_channel_dom_sf"/>
</dbReference>
<dbReference type="PANTHER" id="PTHR11537">
    <property type="entry name" value="VOLTAGE-GATED POTASSIUM CHANNEL"/>
    <property type="match status" value="1"/>
</dbReference>
<dbReference type="InterPro" id="IPR011333">
    <property type="entry name" value="SKP1/BTB/POZ_sf"/>
</dbReference>
<feature type="compositionally biased region" description="Low complexity" evidence="12">
    <location>
        <begin position="458"/>
        <end position="473"/>
    </location>
</feature>
<evidence type="ECO:0000256" key="7">
    <source>
        <dbReference type="ARBA" id="ARBA00022958"/>
    </source>
</evidence>
<comment type="subcellular location">
    <subcellularLocation>
        <location evidence="1">Membrane</location>
        <topology evidence="1">Multi-pass membrane protein</topology>
    </subcellularLocation>
</comment>
<evidence type="ECO:0000256" key="6">
    <source>
        <dbReference type="ARBA" id="ARBA00022882"/>
    </source>
</evidence>
<evidence type="ECO:0000256" key="5">
    <source>
        <dbReference type="ARBA" id="ARBA00022826"/>
    </source>
</evidence>
<keyword evidence="16" id="KW-1185">Reference proteome</keyword>
<organism evidence="15 16">
    <name type="scientific">Batillaria attramentaria</name>
    <dbReference type="NCBI Taxonomy" id="370345"/>
    <lineage>
        <taxon>Eukaryota</taxon>
        <taxon>Metazoa</taxon>
        <taxon>Spiralia</taxon>
        <taxon>Lophotrochozoa</taxon>
        <taxon>Mollusca</taxon>
        <taxon>Gastropoda</taxon>
        <taxon>Caenogastropoda</taxon>
        <taxon>Sorbeoconcha</taxon>
        <taxon>Cerithioidea</taxon>
        <taxon>Batillariidae</taxon>
        <taxon>Batillaria</taxon>
    </lineage>
</organism>
<evidence type="ECO:0000256" key="12">
    <source>
        <dbReference type="SAM" id="MobiDB-lite"/>
    </source>
</evidence>
<dbReference type="InterPro" id="IPR000210">
    <property type="entry name" value="BTB/POZ_dom"/>
</dbReference>
<keyword evidence="6" id="KW-0851">Voltage-gated channel</keyword>
<evidence type="ECO:0000313" key="15">
    <source>
        <dbReference type="EMBL" id="KAK7486432.1"/>
    </source>
</evidence>
<dbReference type="InterPro" id="IPR003968">
    <property type="entry name" value="K_chnl_volt-dep_Kv"/>
</dbReference>
<keyword evidence="11" id="KW-0407">Ion channel</keyword>
<dbReference type="Gene3D" id="1.10.287.70">
    <property type="match status" value="1"/>
</dbReference>
<feature type="transmembrane region" description="Helical" evidence="13">
    <location>
        <begin position="176"/>
        <end position="194"/>
    </location>
</feature>
<dbReference type="GO" id="GO:0034702">
    <property type="term" value="C:monoatomic ion channel complex"/>
    <property type="evidence" value="ECO:0007669"/>
    <property type="project" value="UniProtKB-KW"/>
</dbReference>
<dbReference type="SUPFAM" id="SSF81324">
    <property type="entry name" value="Voltage-gated potassium channels"/>
    <property type="match status" value="1"/>
</dbReference>
<dbReference type="FunFam" id="3.30.710.10:FF:000002">
    <property type="entry name" value="Potassium voltage-gated channel subfamily C member 2"/>
    <property type="match status" value="1"/>
</dbReference>
<feature type="transmembrane region" description="Helical" evidence="13">
    <location>
        <begin position="263"/>
        <end position="282"/>
    </location>
</feature>
<dbReference type="Proteomes" id="UP001519460">
    <property type="component" value="Unassembled WGS sequence"/>
</dbReference>
<dbReference type="AlphaFoldDB" id="A0ABD0KHA5"/>
<feature type="compositionally biased region" description="Polar residues" evidence="12">
    <location>
        <begin position="492"/>
        <end position="503"/>
    </location>
</feature>
<dbReference type="Gene3D" id="3.30.710.10">
    <property type="entry name" value="Potassium Channel Kv1.1, Chain A"/>
    <property type="match status" value="1"/>
</dbReference>
<evidence type="ECO:0000256" key="3">
    <source>
        <dbReference type="ARBA" id="ARBA00022538"/>
    </source>
</evidence>
<feature type="transmembrane region" description="Helical" evidence="13">
    <location>
        <begin position="391"/>
        <end position="416"/>
    </location>
</feature>
<dbReference type="PRINTS" id="PR01491">
    <property type="entry name" value="KVCHANNEL"/>
</dbReference>
<dbReference type="Pfam" id="PF00520">
    <property type="entry name" value="Ion_trans"/>
    <property type="match status" value="1"/>
</dbReference>
<evidence type="ECO:0000259" key="14">
    <source>
        <dbReference type="SMART" id="SM00225"/>
    </source>
</evidence>
<feature type="region of interest" description="Disordered" evidence="12">
    <location>
        <begin position="492"/>
        <end position="536"/>
    </location>
</feature>
<evidence type="ECO:0000313" key="16">
    <source>
        <dbReference type="Proteomes" id="UP001519460"/>
    </source>
</evidence>
<sequence>MEGGGGGGSIPRSQSIAHGKLSLAPGRTTSNRVVINVGGVKYETFKSTLKSIPDTRLSWLTEAQGHNPDYDPASGEYFFDRHPGVFNMILNYYRTGRLHAPTDVCGPLFEEELAFWGIDEKQIEPCCWSNYRAHRDAQETLAEFDKAREEKQGFARLQPRVWHLLEDPNSSQAAKVLAVVSVVFVILFIAVFVAETHLQFRDVKDDVNATKLDQAKTVHEEQRLTQPKLWLIVFEYICVIYFTLEFIARSVFCPDKLEYCKHVLTWVDLISIVPFYVNVIALGIDPSVEDSAGLYVFKSIRVIRIFRILRLTRYFSGLKILGHTLKASAKELLLMILVLGIGVLVFACFIFFVEQVDEGARNDFRNIPIGFWWAVVTMTTLGYGDITPRTALGYMVGTMCALCGLLMLALPVPVIVNNFTLYYSHAQAKLKLPQKKKNFLVGAADALKNPDTAESSFDAPQAATKDKAASASTNGETTGISVIFTDELAADSSPSRLSPLQRTPTRKPSKRNSIKVGNNKRVSDPTSRKDSAISRRRSLHPTSMRVDIVDVDV</sequence>
<dbReference type="PANTHER" id="PTHR11537:SF252">
    <property type="entry name" value="POTASSIUM VOLTAGE-GATED CHANNEL PROTEIN SHAW"/>
    <property type="match status" value="1"/>
</dbReference>
<keyword evidence="5" id="KW-0631">Potassium channel</keyword>
<evidence type="ECO:0000256" key="10">
    <source>
        <dbReference type="ARBA" id="ARBA00023136"/>
    </source>
</evidence>
<dbReference type="PRINTS" id="PR00169">
    <property type="entry name" value="KCHANNEL"/>
</dbReference>
<dbReference type="PRINTS" id="PR01498">
    <property type="entry name" value="SHAWCHANNEL"/>
</dbReference>
<dbReference type="EMBL" id="JACVVK020000179">
    <property type="protein sequence ID" value="KAK7486432.1"/>
    <property type="molecule type" value="Genomic_DNA"/>
</dbReference>
<name>A0ABD0KHA5_9CAEN</name>
<feature type="transmembrane region" description="Helical" evidence="13">
    <location>
        <begin position="229"/>
        <end position="251"/>
    </location>
</feature>
<evidence type="ECO:0000256" key="9">
    <source>
        <dbReference type="ARBA" id="ARBA00023065"/>
    </source>
</evidence>
<dbReference type="InterPro" id="IPR003131">
    <property type="entry name" value="T1-type_BTB"/>
</dbReference>
<keyword evidence="10 13" id="KW-0472">Membrane</keyword>
<dbReference type="InterPro" id="IPR005821">
    <property type="entry name" value="Ion_trans_dom"/>
</dbReference>
<feature type="compositionally biased region" description="Basic and acidic residues" evidence="12">
    <location>
        <begin position="521"/>
        <end position="533"/>
    </location>
</feature>
<keyword evidence="8 13" id="KW-1133">Transmembrane helix</keyword>
<keyword evidence="9" id="KW-0406">Ion transport</keyword>
<feature type="transmembrane region" description="Helical" evidence="13">
    <location>
        <begin position="332"/>
        <end position="353"/>
    </location>
</feature>
<evidence type="ECO:0000256" key="2">
    <source>
        <dbReference type="ARBA" id="ARBA00022448"/>
    </source>
</evidence>
<comment type="caution">
    <text evidence="15">The sequence shown here is derived from an EMBL/GenBank/DDBJ whole genome shotgun (WGS) entry which is preliminary data.</text>
</comment>
<dbReference type="Gene3D" id="1.20.120.350">
    <property type="entry name" value="Voltage-gated potassium channels. Chain C"/>
    <property type="match status" value="1"/>
</dbReference>
<keyword evidence="7" id="KW-0630">Potassium</keyword>
<dbReference type="FunFam" id="1.10.287.70:FF:000011">
    <property type="entry name" value="Potassium channel, voltage-gated Shaw-related subfamily C, member 4"/>
    <property type="match status" value="1"/>
</dbReference>
<evidence type="ECO:0000256" key="1">
    <source>
        <dbReference type="ARBA" id="ARBA00004141"/>
    </source>
</evidence>
<dbReference type="SUPFAM" id="SSF54695">
    <property type="entry name" value="POZ domain"/>
    <property type="match status" value="1"/>
</dbReference>
<accession>A0ABD0KHA5</accession>
<proteinExistence type="predicted"/>
<keyword evidence="4 13" id="KW-0812">Transmembrane</keyword>
<evidence type="ECO:0000256" key="13">
    <source>
        <dbReference type="SAM" id="Phobius"/>
    </source>
</evidence>
<dbReference type="CDD" id="cd18379">
    <property type="entry name" value="BTB_POZ_Kv3_KCNC"/>
    <property type="match status" value="1"/>
</dbReference>
<dbReference type="Pfam" id="PF02214">
    <property type="entry name" value="BTB_2"/>
    <property type="match status" value="1"/>
</dbReference>
<keyword evidence="2" id="KW-0813">Transport</keyword>
<dbReference type="InterPro" id="IPR003974">
    <property type="entry name" value="K_chnl_volt-dep_Kv3"/>
</dbReference>
<evidence type="ECO:0000256" key="11">
    <source>
        <dbReference type="ARBA" id="ARBA00023303"/>
    </source>
</evidence>
<keyword evidence="3" id="KW-0633">Potassium transport</keyword>